<accession>A0A2A3E6W0</accession>
<feature type="transmembrane region" description="Helical" evidence="1">
    <location>
        <begin position="85"/>
        <end position="103"/>
    </location>
</feature>
<dbReference type="Gene3D" id="3.40.720.10">
    <property type="entry name" value="Alkaline Phosphatase, subunit A"/>
    <property type="match status" value="1"/>
</dbReference>
<evidence type="ECO:0000313" key="3">
    <source>
        <dbReference type="Proteomes" id="UP000242457"/>
    </source>
</evidence>
<dbReference type="PANTHER" id="PTHR10974:SF1">
    <property type="entry name" value="FI08016P-RELATED"/>
    <property type="match status" value="1"/>
</dbReference>
<dbReference type="GO" id="GO:0005615">
    <property type="term" value="C:extracellular space"/>
    <property type="evidence" value="ECO:0007669"/>
    <property type="project" value="TreeGrafter"/>
</dbReference>
<dbReference type="Proteomes" id="UP000242457">
    <property type="component" value="Unassembled WGS sequence"/>
</dbReference>
<dbReference type="STRING" id="94128.A0A2A3E6W0"/>
<dbReference type="AlphaFoldDB" id="A0A2A3E6W0"/>
<dbReference type="CDD" id="cd16021">
    <property type="entry name" value="ALP_like"/>
    <property type="match status" value="1"/>
</dbReference>
<protein>
    <submittedName>
        <fullName evidence="2">Uncharacterized protein</fullName>
    </submittedName>
</protein>
<keyword evidence="1" id="KW-0472">Membrane</keyword>
<evidence type="ECO:0000256" key="1">
    <source>
        <dbReference type="SAM" id="Phobius"/>
    </source>
</evidence>
<sequence length="726" mass="84111">MPGLGIVSIKADGESEGNEDFEKKNLSAVIRPKKTFGYVYCTLPILRTQFVVFRGSKRVLDNEHSTFNFEFDNKIYTSHLQLRKWLIGLLIFLFVSLIVINTFNTDQFRVIRYGAIVNDSSQENYVELKPFLASISNSGFLVRNKGCRIPDMDPFDSAIVQYIQREKPLVCEHGNHLPLVDSNDTALHVNPDAINHFYNNSEEIDCCWRPFWRMKNEDNVVTYGNECFKFKNSTIVNTEFVKVECSRNNEVIYKDYHAFVPRFRSVEKKCEKTRAANSKTEHLSVLIIGLDSVSRLNFHRMMPKTVHALEELGTIELLGYTKVADNTYPNLVPVLSGLSAGELHDLCWQKKDKTFDECPLIWKNFSASGYRTAFAEDACAMTTFNYLKRGFRIQPTDYYLRPFCIASEKDIGNTHKLNANLCVGTRKTFDNLLTYAKKIVSQFSADPYFAMIWQASLTHDFFNYPQLGDESYYNLITYLYNERLMNKTALIVMSDHGMRWGSFRQTYQGRMEDSLPFVFLVLPRWWREKYRVAWTNLRRNTRSLTTAFDLHETLVDMINLENLEESRLKTRSRAMPKDNNLPRGISWFLPIPNYRTCTMAGIASHWCMCHNSYDVSAQDENLRDKAMFLVSELNNMLKKFVQCAILKLKEIKAAKAWRDEDEQSQLVDYTITIETEPGNAIFEGTIRYRSENKTNKILVVLNEISTVASILVQKKSHCDKILALNM</sequence>
<name>A0A2A3E6W0_APICC</name>
<dbReference type="PANTHER" id="PTHR10974">
    <property type="entry name" value="FI08016P-RELATED"/>
    <property type="match status" value="1"/>
</dbReference>
<dbReference type="InterPro" id="IPR004245">
    <property type="entry name" value="DUF229"/>
</dbReference>
<reference evidence="2 3" key="1">
    <citation type="submission" date="2014-07" db="EMBL/GenBank/DDBJ databases">
        <title>Genomic and transcriptomic analysis on Apis cerana provide comprehensive insights into honey bee biology.</title>
        <authorList>
            <person name="Diao Q."/>
            <person name="Sun L."/>
            <person name="Zheng H."/>
            <person name="Zheng H."/>
            <person name="Xu S."/>
            <person name="Wang S."/>
            <person name="Zeng Z."/>
            <person name="Hu F."/>
            <person name="Su S."/>
            <person name="Wu J."/>
        </authorList>
    </citation>
    <scope>NUCLEOTIDE SEQUENCE [LARGE SCALE GENOMIC DNA]</scope>
    <source>
        <tissue evidence="2">Pupae without intestine</tissue>
    </source>
</reference>
<dbReference type="InterPro" id="IPR017850">
    <property type="entry name" value="Alkaline_phosphatase_core_sf"/>
</dbReference>
<keyword evidence="3" id="KW-1185">Reference proteome</keyword>
<dbReference type="Pfam" id="PF02995">
    <property type="entry name" value="DUF229"/>
    <property type="match status" value="1"/>
</dbReference>
<proteinExistence type="predicted"/>
<evidence type="ECO:0000313" key="2">
    <source>
        <dbReference type="EMBL" id="PBC27448.1"/>
    </source>
</evidence>
<keyword evidence="1" id="KW-0812">Transmembrane</keyword>
<gene>
    <name evidence="2" type="ORF">APICC_08459</name>
</gene>
<dbReference type="SUPFAM" id="SSF53649">
    <property type="entry name" value="Alkaline phosphatase-like"/>
    <property type="match status" value="1"/>
</dbReference>
<dbReference type="EMBL" id="KZ288349">
    <property type="protein sequence ID" value="PBC27448.1"/>
    <property type="molecule type" value="Genomic_DNA"/>
</dbReference>
<dbReference type="FunFam" id="3.40.720.10:FF:000017">
    <property type="entry name" value="Predicted protein"/>
    <property type="match status" value="1"/>
</dbReference>
<keyword evidence="1" id="KW-1133">Transmembrane helix</keyword>
<dbReference type="OrthoDB" id="413313at2759"/>
<organism evidence="2 3">
    <name type="scientific">Apis cerana cerana</name>
    <name type="common">Oriental honeybee</name>
    <dbReference type="NCBI Taxonomy" id="94128"/>
    <lineage>
        <taxon>Eukaryota</taxon>
        <taxon>Metazoa</taxon>
        <taxon>Ecdysozoa</taxon>
        <taxon>Arthropoda</taxon>
        <taxon>Hexapoda</taxon>
        <taxon>Insecta</taxon>
        <taxon>Pterygota</taxon>
        <taxon>Neoptera</taxon>
        <taxon>Endopterygota</taxon>
        <taxon>Hymenoptera</taxon>
        <taxon>Apocrita</taxon>
        <taxon>Aculeata</taxon>
        <taxon>Apoidea</taxon>
        <taxon>Anthophila</taxon>
        <taxon>Apidae</taxon>
        <taxon>Apis</taxon>
    </lineage>
</organism>